<keyword evidence="2" id="KW-1185">Reference proteome</keyword>
<dbReference type="EMBL" id="JBBAXC010000023">
    <property type="protein sequence ID" value="MEI5909310.1"/>
    <property type="molecule type" value="Genomic_DNA"/>
</dbReference>
<dbReference type="SUPFAM" id="SSF53254">
    <property type="entry name" value="Phosphoglycerate mutase-like"/>
    <property type="match status" value="1"/>
</dbReference>
<accession>A0ABU8HIU8</accession>
<evidence type="ECO:0000313" key="1">
    <source>
        <dbReference type="EMBL" id="MEI5909310.1"/>
    </source>
</evidence>
<comment type="caution">
    <text evidence="1">The sequence shown here is derived from an EMBL/GenBank/DDBJ whole genome shotgun (WGS) entry which is preliminary data.</text>
</comment>
<dbReference type="InterPro" id="IPR029033">
    <property type="entry name" value="His_PPase_superfam"/>
</dbReference>
<dbReference type="Proteomes" id="UP001312865">
    <property type="component" value="Unassembled WGS sequence"/>
</dbReference>
<name>A0ABU8HIU8_9BACI</name>
<dbReference type="Gene3D" id="3.40.50.1240">
    <property type="entry name" value="Phosphoglycerate mutase-like"/>
    <property type="match status" value="1"/>
</dbReference>
<dbReference type="RefSeq" id="WP_336588752.1">
    <property type="nucleotide sequence ID" value="NZ_JBBAXC010000023.1"/>
</dbReference>
<evidence type="ECO:0000313" key="2">
    <source>
        <dbReference type="Proteomes" id="UP001312865"/>
    </source>
</evidence>
<protein>
    <submittedName>
        <fullName evidence="1">Histidine phosphatase family protein</fullName>
    </submittedName>
</protein>
<organism evidence="1 2">
    <name type="scientific">Bacillus spongiae</name>
    <dbReference type="NCBI Taxonomy" id="2683610"/>
    <lineage>
        <taxon>Bacteria</taxon>
        <taxon>Bacillati</taxon>
        <taxon>Bacillota</taxon>
        <taxon>Bacilli</taxon>
        <taxon>Bacillales</taxon>
        <taxon>Bacillaceae</taxon>
        <taxon>Bacillus</taxon>
    </lineage>
</organism>
<reference evidence="1 2" key="1">
    <citation type="journal article" date="2018" name="J. Microbiol.">
        <title>Bacillus spongiae sp. nov., isolated from sponge of Jeju Island.</title>
        <authorList>
            <person name="Lee G.E."/>
            <person name="Im W.T."/>
            <person name="Park J.S."/>
        </authorList>
    </citation>
    <scope>NUCLEOTIDE SEQUENCE [LARGE SCALE GENOMIC DNA]</scope>
    <source>
        <strain evidence="1 2">135PIL107-10</strain>
    </source>
</reference>
<proteinExistence type="predicted"/>
<dbReference type="InterPro" id="IPR013078">
    <property type="entry name" value="His_Pase_superF_clade-1"/>
</dbReference>
<gene>
    <name evidence="1" type="ORF">WAK64_19865</name>
</gene>
<sequence length="178" mass="20686">MKVGLIRHFKVTRGYPSKMVTSDELMSWVTEYDESDVEEIEVNLCNIQWEKCFSSDLSRAKATAEKCFDGTIVYVDELREISLSPIFQSKIKLPLFVHLFCIRLAWLLNHKSQLEKKSEVLNRLNKALDIALHSKDNVLIVSHGGTMFYLRRELRKRGFKGPKFNRPRNGVVYLFGDD</sequence>
<dbReference type="Pfam" id="PF00300">
    <property type="entry name" value="His_Phos_1"/>
    <property type="match status" value="1"/>
</dbReference>